<evidence type="ECO:0000313" key="2">
    <source>
        <dbReference type="Proteomes" id="UP000621859"/>
    </source>
</evidence>
<proteinExistence type="predicted"/>
<accession>A0ABQ2PHL9</accession>
<dbReference type="Proteomes" id="UP000621859">
    <property type="component" value="Unassembled WGS sequence"/>
</dbReference>
<sequence length="62" mass="6708">MLVIGCGKSVTLAAALADRPLLLTCLQQTSPRLYGLARFTVSVRCGLVTNPERLIAQQEGHR</sequence>
<keyword evidence="2" id="KW-1185">Reference proteome</keyword>
<organism evidence="1 2">
    <name type="scientific">Silvimonas amylolytica</name>
    <dbReference type="NCBI Taxonomy" id="449663"/>
    <lineage>
        <taxon>Bacteria</taxon>
        <taxon>Pseudomonadati</taxon>
        <taxon>Pseudomonadota</taxon>
        <taxon>Betaproteobacteria</taxon>
        <taxon>Neisseriales</taxon>
        <taxon>Chitinibacteraceae</taxon>
        <taxon>Silvimonas</taxon>
    </lineage>
</organism>
<reference evidence="2" key="1">
    <citation type="journal article" date="2019" name="Int. J. Syst. Evol. Microbiol.">
        <title>The Global Catalogue of Microorganisms (GCM) 10K type strain sequencing project: providing services to taxonomists for standard genome sequencing and annotation.</title>
        <authorList>
            <consortium name="The Broad Institute Genomics Platform"/>
            <consortium name="The Broad Institute Genome Sequencing Center for Infectious Disease"/>
            <person name="Wu L."/>
            <person name="Ma J."/>
        </authorList>
    </citation>
    <scope>NUCLEOTIDE SEQUENCE [LARGE SCALE GENOMIC DNA]</scope>
    <source>
        <strain evidence="2">CGMCC 1.8860</strain>
    </source>
</reference>
<comment type="caution">
    <text evidence="1">The sequence shown here is derived from an EMBL/GenBank/DDBJ whole genome shotgun (WGS) entry which is preliminary data.</text>
</comment>
<dbReference type="EMBL" id="BMLY01000001">
    <property type="protein sequence ID" value="GGP25099.1"/>
    <property type="molecule type" value="Genomic_DNA"/>
</dbReference>
<name>A0ABQ2PHL9_9NEIS</name>
<gene>
    <name evidence="1" type="ORF">GCM10010971_09180</name>
</gene>
<protein>
    <submittedName>
        <fullName evidence="1">Uncharacterized protein</fullName>
    </submittedName>
</protein>
<evidence type="ECO:0000313" key="1">
    <source>
        <dbReference type="EMBL" id="GGP25099.1"/>
    </source>
</evidence>